<protein>
    <submittedName>
        <fullName evidence="2">SET domain-containing protein</fullName>
    </submittedName>
</protein>
<evidence type="ECO:0000259" key="1">
    <source>
        <dbReference type="PROSITE" id="PS50280"/>
    </source>
</evidence>
<dbReference type="Gene3D" id="2.170.270.10">
    <property type="entry name" value="SET domain"/>
    <property type="match status" value="1"/>
</dbReference>
<dbReference type="PANTHER" id="PTHR12350">
    <property type="entry name" value="HISTONE-LYSINE N-METHYLTRANSFERASE-RELATED"/>
    <property type="match status" value="1"/>
</dbReference>
<name>A0ABY5ATW9_9CYAN</name>
<feature type="domain" description="SET" evidence="1">
    <location>
        <begin position="10"/>
        <end position="107"/>
    </location>
</feature>
<organism evidence="2 3">
    <name type="scientific">Phormidium yuhuli AB48</name>
    <dbReference type="NCBI Taxonomy" id="2940671"/>
    <lineage>
        <taxon>Bacteria</taxon>
        <taxon>Bacillati</taxon>
        <taxon>Cyanobacteriota</taxon>
        <taxon>Cyanophyceae</taxon>
        <taxon>Oscillatoriophycideae</taxon>
        <taxon>Oscillatoriales</taxon>
        <taxon>Oscillatoriaceae</taxon>
        <taxon>Phormidium</taxon>
        <taxon>Phormidium yuhuli</taxon>
    </lineage>
</organism>
<dbReference type="InterPro" id="IPR046341">
    <property type="entry name" value="SET_dom_sf"/>
</dbReference>
<dbReference type="PROSITE" id="PS50280">
    <property type="entry name" value="SET"/>
    <property type="match status" value="1"/>
</dbReference>
<evidence type="ECO:0000313" key="2">
    <source>
        <dbReference type="EMBL" id="USR92465.1"/>
    </source>
</evidence>
<dbReference type="SMART" id="SM00317">
    <property type="entry name" value="SET"/>
    <property type="match status" value="1"/>
</dbReference>
<accession>A0ABY5ATW9</accession>
<proteinExistence type="predicted"/>
<reference evidence="2" key="1">
    <citation type="submission" date="2022-06" db="EMBL/GenBank/DDBJ databases">
        <title>Genome sequence of Phormidium yuhuli AB48 isolated from an industrial photobioreactor environment.</title>
        <authorList>
            <person name="Qiu Y."/>
            <person name="Noonan A.J.C."/>
            <person name="Dofher K."/>
            <person name="Koch M."/>
            <person name="Kieft B."/>
            <person name="Lin X."/>
            <person name="Ziels R.M."/>
            <person name="Hallam S.J."/>
        </authorList>
    </citation>
    <scope>NUCLEOTIDE SEQUENCE</scope>
    <source>
        <strain evidence="2">AB48</strain>
    </source>
</reference>
<dbReference type="InterPro" id="IPR053201">
    <property type="entry name" value="Flavunoidine_N-MTase"/>
</dbReference>
<evidence type="ECO:0000313" key="3">
    <source>
        <dbReference type="Proteomes" id="UP001056708"/>
    </source>
</evidence>
<dbReference type="Proteomes" id="UP001056708">
    <property type="component" value="Chromosome"/>
</dbReference>
<keyword evidence="3" id="KW-1185">Reference proteome</keyword>
<dbReference type="InterPro" id="IPR001214">
    <property type="entry name" value="SET_dom"/>
</dbReference>
<sequence length="173" mass="19246">MTIMSAGTKTDVEIRAAGEKGRGVFALRPFQKGEIVVVGRRVGVYPQRTIYSIQVDWDVHVEMDEPAIRINHSDAPTTGVQDNPWGAFNFVALREIAMGEEITFDYETTESELTDDFRACCPPRPGQVSRNGFYSLPIATREAYGKFVANYLKSGESESSLRNVHPTSPLKSQ</sequence>
<dbReference type="RefSeq" id="WP_252664620.1">
    <property type="nucleotide sequence ID" value="NZ_CP098611.1"/>
</dbReference>
<dbReference type="Pfam" id="PF00856">
    <property type="entry name" value="SET"/>
    <property type="match status" value="1"/>
</dbReference>
<gene>
    <name evidence="2" type="ORF">NEA10_07035</name>
</gene>
<dbReference type="EMBL" id="CP098611">
    <property type="protein sequence ID" value="USR92465.1"/>
    <property type="molecule type" value="Genomic_DNA"/>
</dbReference>
<dbReference type="SUPFAM" id="SSF82199">
    <property type="entry name" value="SET domain"/>
    <property type="match status" value="1"/>
</dbReference>
<dbReference type="PANTHER" id="PTHR12350:SF19">
    <property type="entry name" value="SET DOMAIN-CONTAINING PROTEIN"/>
    <property type="match status" value="1"/>
</dbReference>